<protein>
    <recommendedName>
        <fullName evidence="3">DUF1499 domain-containing protein</fullName>
    </recommendedName>
</protein>
<dbReference type="Pfam" id="PF07386">
    <property type="entry name" value="DUF1499"/>
    <property type="match status" value="1"/>
</dbReference>
<accession>A0A6J4SSX6</accession>
<keyword evidence="1" id="KW-1133">Transmembrane helix</keyword>
<keyword evidence="1" id="KW-0812">Transmembrane</keyword>
<keyword evidence="1" id="KW-0472">Membrane</keyword>
<proteinExistence type="predicted"/>
<evidence type="ECO:0008006" key="3">
    <source>
        <dbReference type="Google" id="ProtNLM"/>
    </source>
</evidence>
<gene>
    <name evidence="2" type="ORF">AVDCRST_MAG44-1006</name>
</gene>
<dbReference type="AlphaFoldDB" id="A0A6J4SSX6"/>
<dbReference type="InterPro" id="IPR010865">
    <property type="entry name" value="DUF1499"/>
</dbReference>
<reference evidence="2" key="1">
    <citation type="submission" date="2020-02" db="EMBL/GenBank/DDBJ databases">
        <authorList>
            <person name="Meier V. D."/>
        </authorList>
    </citation>
    <scope>NUCLEOTIDE SEQUENCE</scope>
    <source>
        <strain evidence="2">AVDCRST_MAG44</strain>
    </source>
</reference>
<feature type="transmembrane region" description="Helical" evidence="1">
    <location>
        <begin position="81"/>
        <end position="97"/>
    </location>
</feature>
<feature type="transmembrane region" description="Helical" evidence="1">
    <location>
        <begin position="49"/>
        <end position="69"/>
    </location>
</feature>
<organism evidence="2">
    <name type="scientific">uncultured Sphingomonas sp</name>
    <dbReference type="NCBI Taxonomy" id="158754"/>
    <lineage>
        <taxon>Bacteria</taxon>
        <taxon>Pseudomonadati</taxon>
        <taxon>Pseudomonadota</taxon>
        <taxon>Alphaproteobacteria</taxon>
        <taxon>Sphingomonadales</taxon>
        <taxon>Sphingomonadaceae</taxon>
        <taxon>Sphingomonas</taxon>
        <taxon>environmental samples</taxon>
    </lineage>
</organism>
<feature type="transmembrane region" description="Helical" evidence="1">
    <location>
        <begin position="16"/>
        <end position="43"/>
    </location>
</feature>
<name>A0A6J4SSX6_9SPHN</name>
<evidence type="ECO:0000313" key="2">
    <source>
        <dbReference type="EMBL" id="CAA9504427.1"/>
    </source>
</evidence>
<evidence type="ECO:0000256" key="1">
    <source>
        <dbReference type="SAM" id="Phobius"/>
    </source>
</evidence>
<sequence>MADVTNGGAWTPRLSWLALALSLGGLTTALVAAVGTGAGAWAYGAGLGALRYALYAAVAGGLLAVVAFLMSRRSGARTGRLNLLALVVSLLFTAYLGNQIATARSVPAIHDASTNLDDLPQFSALAVRPDNLANIPDEGRRDLAAMDPDSRWKALHREAYGDLRPLRLAASPAQVVRSVEQLVRDRGWAVVKVDSRAGVVEATATTLFFRFKDDVVVRVRPDPARPGGSVVDMRSISRVGGSDVGVNAKRIRSFLADLAKV</sequence>
<dbReference type="EMBL" id="CADCVY010000069">
    <property type="protein sequence ID" value="CAA9504427.1"/>
    <property type="molecule type" value="Genomic_DNA"/>
</dbReference>